<evidence type="ECO:0000259" key="9">
    <source>
        <dbReference type="PROSITE" id="PS50928"/>
    </source>
</evidence>
<evidence type="ECO:0000256" key="5">
    <source>
        <dbReference type="ARBA" id="ARBA00022692"/>
    </source>
</evidence>
<dbReference type="InterPro" id="IPR035906">
    <property type="entry name" value="MetI-like_sf"/>
</dbReference>
<name>A0ABW5QMP0_9HYPH</name>
<organism evidence="10 11">
    <name type="scientific">Devosia albogilva</name>
    <dbReference type="NCBI Taxonomy" id="429726"/>
    <lineage>
        <taxon>Bacteria</taxon>
        <taxon>Pseudomonadati</taxon>
        <taxon>Pseudomonadota</taxon>
        <taxon>Alphaproteobacteria</taxon>
        <taxon>Hyphomicrobiales</taxon>
        <taxon>Devosiaceae</taxon>
        <taxon>Devosia</taxon>
    </lineage>
</organism>
<feature type="transmembrane region" description="Helical" evidence="8">
    <location>
        <begin position="192"/>
        <end position="215"/>
    </location>
</feature>
<feature type="transmembrane region" description="Helical" evidence="8">
    <location>
        <begin position="285"/>
        <end position="311"/>
    </location>
</feature>
<dbReference type="Proteomes" id="UP001597521">
    <property type="component" value="Unassembled WGS sequence"/>
</dbReference>
<dbReference type="SUPFAM" id="SSF161098">
    <property type="entry name" value="MetI-like"/>
    <property type="match status" value="2"/>
</dbReference>
<keyword evidence="3" id="KW-1003">Cell membrane</keyword>
<keyword evidence="6 8" id="KW-1133">Transmembrane helix</keyword>
<sequence>MTLALPGTAETSVPLPLERHRRSGGHPAVLAAALVVAALALVPAGFVVWVLVQSGWETAASLLFRPRVGEILLATLLLQALAVPLSVGLALVLAWLTERSDLPARALWRWLAVAPLAIPAFVMAYAWDSTFPMLRGLWPAVGISVLAYFPLVYLPIIAQLRRLDPAVEDVAATLGYSPAKVFVLVVLPQLRLAILGGSLLIGLHLLAEYGLYVLIRYDTLTVAIVNQFQAVYDGPAANLMGIVLVACALGLLGLESALRGNRRYARVGGGAARQAPVAGLGRSKVLWMLVPITTALLAIGLPLVTLLRWMLIGGTDAWHVAELTAALGQSSFYAVAGAVLVTLAALPIAWLSARAPGPVQRALESVHLQVGALPGVIVALALVAITVRVALPLYQTAATVLLAYVLLFLPRAIVAVRASLAQVPVELQNGAIALGRSPFAAALGVTLRLAMPGIAAGMALVAMGIVTELTATLMLSPIGTETLATQFWARTGEFDHMGAAPFALAMVVLSIPLCIILHRQATGAR</sequence>
<dbReference type="EMBL" id="JBHUNP010000001">
    <property type="protein sequence ID" value="MFD2648888.1"/>
    <property type="molecule type" value="Genomic_DNA"/>
</dbReference>
<feature type="transmembrane region" description="Helical" evidence="8">
    <location>
        <begin position="71"/>
        <end position="95"/>
    </location>
</feature>
<evidence type="ECO:0000256" key="3">
    <source>
        <dbReference type="ARBA" id="ARBA00022475"/>
    </source>
</evidence>
<reference evidence="11" key="1">
    <citation type="journal article" date="2019" name="Int. J. Syst. Evol. Microbiol.">
        <title>The Global Catalogue of Microorganisms (GCM) 10K type strain sequencing project: providing services to taxonomists for standard genome sequencing and annotation.</title>
        <authorList>
            <consortium name="The Broad Institute Genomics Platform"/>
            <consortium name="The Broad Institute Genome Sequencing Center for Infectious Disease"/>
            <person name="Wu L."/>
            <person name="Ma J."/>
        </authorList>
    </citation>
    <scope>NUCLEOTIDE SEQUENCE [LARGE SCALE GENOMIC DNA]</scope>
    <source>
        <strain evidence="11">CCM 7427</strain>
    </source>
</reference>
<feature type="transmembrane region" description="Helical" evidence="8">
    <location>
        <begin position="397"/>
        <end position="418"/>
    </location>
</feature>
<evidence type="ECO:0000313" key="11">
    <source>
        <dbReference type="Proteomes" id="UP001597521"/>
    </source>
</evidence>
<feature type="transmembrane region" description="Helical" evidence="8">
    <location>
        <begin position="133"/>
        <end position="154"/>
    </location>
</feature>
<proteinExistence type="inferred from homology"/>
<keyword evidence="11" id="KW-1185">Reference proteome</keyword>
<evidence type="ECO:0000256" key="1">
    <source>
        <dbReference type="ARBA" id="ARBA00004429"/>
    </source>
</evidence>
<accession>A0ABW5QMP0</accession>
<keyword evidence="5 8" id="KW-0812">Transmembrane</keyword>
<dbReference type="CDD" id="cd06261">
    <property type="entry name" value="TM_PBP2"/>
    <property type="match status" value="2"/>
</dbReference>
<evidence type="ECO:0000256" key="2">
    <source>
        <dbReference type="ARBA" id="ARBA00022448"/>
    </source>
</evidence>
<dbReference type="PANTHER" id="PTHR43357:SF3">
    <property type="entry name" value="FE(3+)-TRANSPORT SYSTEM PERMEASE PROTEIN FBPB 2"/>
    <property type="match status" value="1"/>
</dbReference>
<comment type="caution">
    <text evidence="10">The sequence shown here is derived from an EMBL/GenBank/DDBJ whole genome shotgun (WGS) entry which is preliminary data.</text>
</comment>
<dbReference type="Gene3D" id="1.10.3720.10">
    <property type="entry name" value="MetI-like"/>
    <property type="match status" value="2"/>
</dbReference>
<feature type="transmembrane region" description="Helical" evidence="8">
    <location>
        <begin position="235"/>
        <end position="254"/>
    </location>
</feature>
<dbReference type="InterPro" id="IPR000515">
    <property type="entry name" value="MetI-like"/>
</dbReference>
<feature type="domain" description="ABC transmembrane type-1" evidence="9">
    <location>
        <begin position="72"/>
        <end position="253"/>
    </location>
</feature>
<evidence type="ECO:0000313" key="10">
    <source>
        <dbReference type="EMBL" id="MFD2648888.1"/>
    </source>
</evidence>
<comment type="subcellular location">
    <subcellularLocation>
        <location evidence="1">Cell inner membrane</location>
        <topology evidence="1">Multi-pass membrane protein</topology>
    </subcellularLocation>
    <subcellularLocation>
        <location evidence="8">Cell membrane</location>
        <topology evidence="8">Multi-pass membrane protein</topology>
    </subcellularLocation>
</comment>
<dbReference type="PROSITE" id="PS50928">
    <property type="entry name" value="ABC_TM1"/>
    <property type="match status" value="2"/>
</dbReference>
<keyword evidence="4" id="KW-0997">Cell inner membrane</keyword>
<feature type="transmembrane region" description="Helical" evidence="8">
    <location>
        <begin position="107"/>
        <end position="127"/>
    </location>
</feature>
<dbReference type="Pfam" id="PF00528">
    <property type="entry name" value="BPD_transp_1"/>
    <property type="match status" value="1"/>
</dbReference>
<feature type="transmembrane region" description="Helical" evidence="8">
    <location>
        <begin position="372"/>
        <end position="391"/>
    </location>
</feature>
<comment type="similarity">
    <text evidence="8">Belongs to the binding-protein-dependent transport system permease family.</text>
</comment>
<evidence type="ECO:0000256" key="6">
    <source>
        <dbReference type="ARBA" id="ARBA00022989"/>
    </source>
</evidence>
<evidence type="ECO:0000256" key="4">
    <source>
        <dbReference type="ARBA" id="ARBA00022519"/>
    </source>
</evidence>
<protein>
    <submittedName>
        <fullName evidence="10">ABC transporter permease</fullName>
    </submittedName>
</protein>
<feature type="transmembrane region" description="Helical" evidence="8">
    <location>
        <begin position="331"/>
        <end position="351"/>
    </location>
</feature>
<gene>
    <name evidence="10" type="ORF">ACFSX5_13945</name>
</gene>
<evidence type="ECO:0000256" key="8">
    <source>
        <dbReference type="RuleBase" id="RU363032"/>
    </source>
</evidence>
<keyword evidence="2 8" id="KW-0813">Transport</keyword>
<dbReference type="PANTHER" id="PTHR43357">
    <property type="entry name" value="INNER MEMBRANE ABC TRANSPORTER PERMEASE PROTEIN YDCV"/>
    <property type="match status" value="1"/>
</dbReference>
<evidence type="ECO:0000256" key="7">
    <source>
        <dbReference type="ARBA" id="ARBA00023136"/>
    </source>
</evidence>
<feature type="domain" description="ABC transmembrane type-1" evidence="9">
    <location>
        <begin position="327"/>
        <end position="517"/>
    </location>
</feature>
<feature type="transmembrane region" description="Helical" evidence="8">
    <location>
        <begin position="28"/>
        <end position="51"/>
    </location>
</feature>
<feature type="transmembrane region" description="Helical" evidence="8">
    <location>
        <begin position="498"/>
        <end position="517"/>
    </location>
</feature>
<feature type="transmembrane region" description="Helical" evidence="8">
    <location>
        <begin position="439"/>
        <end position="466"/>
    </location>
</feature>
<dbReference type="RefSeq" id="WP_386834232.1">
    <property type="nucleotide sequence ID" value="NZ_JBHUNP010000001.1"/>
</dbReference>
<keyword evidence="7 8" id="KW-0472">Membrane</keyword>